<reference evidence="3" key="1">
    <citation type="submission" date="2023-07" db="EMBL/GenBank/DDBJ databases">
        <title>Defluviimonas sediminis sp. nov., isolated from mangrove sediment.</title>
        <authorList>
            <person name="Liu L."/>
            <person name="Li J."/>
            <person name="Huang Y."/>
            <person name="Pan J."/>
            <person name="Li M."/>
        </authorList>
    </citation>
    <scope>NUCLEOTIDE SEQUENCE [LARGE SCALE GENOMIC DNA]</scope>
    <source>
        <strain evidence="3">FT324</strain>
    </source>
</reference>
<organism evidence="2 3">
    <name type="scientific">Albidovulum sediminis</name>
    <dbReference type="NCBI Taxonomy" id="3066345"/>
    <lineage>
        <taxon>Bacteria</taxon>
        <taxon>Pseudomonadati</taxon>
        <taxon>Pseudomonadota</taxon>
        <taxon>Alphaproteobacteria</taxon>
        <taxon>Rhodobacterales</taxon>
        <taxon>Paracoccaceae</taxon>
        <taxon>Albidovulum</taxon>
    </lineage>
</organism>
<dbReference type="RefSeq" id="WP_261494668.1">
    <property type="nucleotide sequence ID" value="NZ_JAOCQF010000001.1"/>
</dbReference>
<gene>
    <name evidence="2" type="ORF">N5I32_06980</name>
</gene>
<feature type="domain" description="Hedgehog/Intein (Hint)" evidence="1">
    <location>
        <begin position="25"/>
        <end position="148"/>
    </location>
</feature>
<dbReference type="EMBL" id="JAOCQF010000001">
    <property type="protein sequence ID" value="MCT8329251.1"/>
    <property type="molecule type" value="Genomic_DNA"/>
</dbReference>
<keyword evidence="3" id="KW-1185">Reference proteome</keyword>
<evidence type="ECO:0000313" key="3">
    <source>
        <dbReference type="Proteomes" id="UP001205601"/>
    </source>
</evidence>
<dbReference type="InterPro" id="IPR028992">
    <property type="entry name" value="Hedgehog/Intein_dom"/>
</dbReference>
<sequence length="170" mass="18765">MSMIFADNLARKSDCLDEGTFHGIADGTRIFTSKGLQPVETLSAGDRIVTLEGMRVLRRVWVEDHAGPIVRVRASTLGSQQPSRDMTFSAGMPVVMRQWRGRGPRATAVVPLLRLVDGVEICRGDEAVLRTYTLQFDTDQVVYAAGLEVFCAGIGIETEAWYKRGNIFLS</sequence>
<evidence type="ECO:0000259" key="1">
    <source>
        <dbReference type="Pfam" id="PF13403"/>
    </source>
</evidence>
<evidence type="ECO:0000313" key="2">
    <source>
        <dbReference type="EMBL" id="MCT8329251.1"/>
    </source>
</evidence>
<protein>
    <submittedName>
        <fullName evidence="2">Hint domain-containing protein</fullName>
    </submittedName>
</protein>
<proteinExistence type="predicted"/>
<accession>A0ABT2NKH1</accession>
<name>A0ABT2NKH1_9RHOB</name>
<dbReference type="Proteomes" id="UP001205601">
    <property type="component" value="Unassembled WGS sequence"/>
</dbReference>
<dbReference type="Pfam" id="PF13403">
    <property type="entry name" value="Hint_2"/>
    <property type="match status" value="1"/>
</dbReference>
<comment type="caution">
    <text evidence="2">The sequence shown here is derived from an EMBL/GenBank/DDBJ whole genome shotgun (WGS) entry which is preliminary data.</text>
</comment>